<dbReference type="SUPFAM" id="SSF51261">
    <property type="entry name" value="Duplicated hybrid motif"/>
    <property type="match status" value="1"/>
</dbReference>
<reference evidence="5" key="1">
    <citation type="submission" date="2009-12" db="EMBL/GenBank/DDBJ databases">
        <title>Complete sequence of Treponema azotonutricium strain ZAS-9.</title>
        <authorList>
            <person name="Tetu S.G."/>
            <person name="Matson E."/>
            <person name="Ren Q."/>
            <person name="Seshadri R."/>
            <person name="Elbourne L."/>
            <person name="Hassan K.A."/>
            <person name="Durkin A."/>
            <person name="Radune D."/>
            <person name="Mohamoud Y."/>
            <person name="Shay R."/>
            <person name="Jin S."/>
            <person name="Zhang X."/>
            <person name="Lucey K."/>
            <person name="Ballor N.R."/>
            <person name="Ottesen E."/>
            <person name="Rosenthal R."/>
            <person name="Allen A."/>
            <person name="Leadbetter J.R."/>
            <person name="Paulsen I.T."/>
        </authorList>
    </citation>
    <scope>NUCLEOTIDE SEQUENCE [LARGE SCALE GENOMIC DNA]</scope>
    <source>
        <strain evidence="5">ATCC BAA-888 / DSM 13862 / ZAS-9</strain>
    </source>
</reference>
<dbReference type="PANTHER" id="PTHR21666:SF270">
    <property type="entry name" value="MUREIN HYDROLASE ACTIVATOR ENVC"/>
    <property type="match status" value="1"/>
</dbReference>
<gene>
    <name evidence="4" type="ordered locus">TREAZ_1882</name>
</gene>
<dbReference type="EMBL" id="CP001841">
    <property type="protein sequence ID" value="AEF80817.1"/>
    <property type="molecule type" value="Genomic_DNA"/>
</dbReference>
<feature type="domain" description="M23ase beta-sheet core" evidence="3">
    <location>
        <begin position="235"/>
        <end position="331"/>
    </location>
</feature>
<dbReference type="HOGENOM" id="CLU_029425_2_4_12"/>
<dbReference type="InterPro" id="IPR050570">
    <property type="entry name" value="Cell_wall_metabolism_enzyme"/>
</dbReference>
<feature type="coiled-coil region" evidence="1">
    <location>
        <begin position="94"/>
        <end position="121"/>
    </location>
</feature>
<accession>F5YBC8</accession>
<feature type="transmembrane region" description="Helical" evidence="2">
    <location>
        <begin position="61"/>
        <end position="83"/>
    </location>
</feature>
<dbReference type="InterPro" id="IPR011055">
    <property type="entry name" value="Dup_hybrid_motif"/>
</dbReference>
<sequence length="347" mass="38049">MASVHEYKRFENSLVQKVKNGASVAAGAVAAFFKAIGRAITRRYTVVLVPHSEKKVYNLHITVFSIFCFFLVLAGVLGAFFWYGASYNHTRGTLADKNTRLRDTQASLDQLRDEVTQLLREARNFEPALSSTLSTLGADVKGINNTAVASAGDLSSFFDIKETPEGIIQEVEDVRRLSEYLAAASGPVKEIGTLLDSQSALLTEIPSIWPIKGGIGHVSMFFGQNENPFTGQYYIHKGIDLSTYRQGDPILATADGQVVAVEFEQGGFGNNVIIRHKHGFYTRYGHMLSFRVKAGQRVQQGEVIGYIGNTGLSTGPHVHYEVHIGSDVVDPFKYLNIRSSIAKPGAK</sequence>
<keyword evidence="2" id="KW-0472">Membrane</keyword>
<dbReference type="Gene3D" id="2.70.70.10">
    <property type="entry name" value="Glucose Permease (Domain IIA)"/>
    <property type="match status" value="1"/>
</dbReference>
<dbReference type="OrthoDB" id="305469at2"/>
<dbReference type="KEGG" id="taz:TREAZ_1882"/>
<organism evidence="4 5">
    <name type="scientific">Leadbettera azotonutricia (strain ATCC BAA-888 / DSM 13862 / ZAS-9)</name>
    <name type="common">Treponema azotonutricium</name>
    <dbReference type="NCBI Taxonomy" id="545695"/>
    <lineage>
        <taxon>Bacteria</taxon>
        <taxon>Pseudomonadati</taxon>
        <taxon>Spirochaetota</taxon>
        <taxon>Spirochaetia</taxon>
        <taxon>Spirochaetales</taxon>
        <taxon>Breznakiellaceae</taxon>
        <taxon>Leadbettera</taxon>
    </lineage>
</organism>
<dbReference type="eggNOG" id="COG0739">
    <property type="taxonomic scope" value="Bacteria"/>
</dbReference>
<dbReference type="Proteomes" id="UP000009222">
    <property type="component" value="Chromosome"/>
</dbReference>
<feature type="transmembrane region" description="Helical" evidence="2">
    <location>
        <begin position="21"/>
        <end position="41"/>
    </location>
</feature>
<keyword evidence="1" id="KW-0175">Coiled coil</keyword>
<keyword evidence="2" id="KW-1133">Transmembrane helix</keyword>
<dbReference type="PANTHER" id="PTHR21666">
    <property type="entry name" value="PEPTIDASE-RELATED"/>
    <property type="match status" value="1"/>
</dbReference>
<dbReference type="GO" id="GO:0004222">
    <property type="term" value="F:metalloendopeptidase activity"/>
    <property type="evidence" value="ECO:0007669"/>
    <property type="project" value="TreeGrafter"/>
</dbReference>
<dbReference type="RefSeq" id="WP_015710154.1">
    <property type="nucleotide sequence ID" value="NC_015577.1"/>
</dbReference>
<evidence type="ECO:0000256" key="1">
    <source>
        <dbReference type="SAM" id="Coils"/>
    </source>
</evidence>
<keyword evidence="5" id="KW-1185">Reference proteome</keyword>
<reference evidence="4 5" key="2">
    <citation type="journal article" date="2011" name="ISME J.">
        <title>RNA-seq reveals cooperative metabolic interactions between two termite-gut spirochete species in co-culture.</title>
        <authorList>
            <person name="Rosenthal A.Z."/>
            <person name="Matson E.G."/>
            <person name="Eldar A."/>
            <person name="Leadbetter J.R."/>
        </authorList>
    </citation>
    <scope>NUCLEOTIDE SEQUENCE [LARGE SCALE GENOMIC DNA]</scope>
    <source>
        <strain evidence="5">ATCC BAA-888 / DSM 13862 / ZAS-9</strain>
    </source>
</reference>
<dbReference type="Pfam" id="PF01551">
    <property type="entry name" value="Peptidase_M23"/>
    <property type="match status" value="1"/>
</dbReference>
<keyword evidence="2" id="KW-0812">Transmembrane</keyword>
<dbReference type="AlphaFoldDB" id="F5YBC8"/>
<dbReference type="STRING" id="545695.TREAZ_1882"/>
<protein>
    <submittedName>
        <fullName evidence="4">M23/M37 peptidase domain protein</fullName>
    </submittedName>
</protein>
<proteinExistence type="predicted"/>
<evidence type="ECO:0000256" key="2">
    <source>
        <dbReference type="SAM" id="Phobius"/>
    </source>
</evidence>
<evidence type="ECO:0000313" key="5">
    <source>
        <dbReference type="Proteomes" id="UP000009222"/>
    </source>
</evidence>
<dbReference type="CDD" id="cd12797">
    <property type="entry name" value="M23_peptidase"/>
    <property type="match status" value="1"/>
</dbReference>
<dbReference type="InParanoid" id="F5YBC8"/>
<dbReference type="InterPro" id="IPR016047">
    <property type="entry name" value="M23ase_b-sheet_dom"/>
</dbReference>
<name>F5YBC8_LEAAZ</name>
<evidence type="ECO:0000313" key="4">
    <source>
        <dbReference type="EMBL" id="AEF80817.1"/>
    </source>
</evidence>
<evidence type="ECO:0000259" key="3">
    <source>
        <dbReference type="Pfam" id="PF01551"/>
    </source>
</evidence>